<name>Q7FA41_ORYSJ</name>
<dbReference type="EMBL" id="AL662961">
    <property type="protein sequence ID" value="CAE05837.1"/>
    <property type="molecule type" value="Genomic_DNA"/>
</dbReference>
<dbReference type="PANTHER" id="PTHR33026">
    <property type="entry name" value="OS06G0360600 PROTEIN"/>
    <property type="match status" value="1"/>
</dbReference>
<evidence type="ECO:0000313" key="2">
    <source>
        <dbReference type="Proteomes" id="UP000000763"/>
    </source>
</evidence>
<proteinExistence type="predicted"/>
<sequence>MADLDQSSSDVAALKKLYTEGAVPPKQIMAREAGGMKAKYIPLQCHTSRSHWRSRWFSLELKELDPVLVVPEVQPECSEDWTSKPPLTPSLQAFVDAVSELRERGLTGYEVVEDFVSRQIQPLQARAHPALDYTGAEDVTRISSWDEIQSYLLISSSVSDLSADIVTQRVKEP</sequence>
<gene>
    <name evidence="1" type="primary">OSJNBa0028M15.29</name>
</gene>
<dbReference type="PANTHER" id="PTHR33026:SF7">
    <property type="entry name" value="OS03G0100275 PROTEIN"/>
    <property type="match status" value="1"/>
</dbReference>
<reference evidence="2" key="2">
    <citation type="journal article" date="2008" name="Nucleic Acids Res.">
        <title>The rice annotation project database (RAP-DB): 2008 update.</title>
        <authorList>
            <consortium name="The rice annotation project (RAP)"/>
        </authorList>
    </citation>
    <scope>GENOME REANNOTATION</scope>
    <source>
        <strain evidence="2">cv. Nipponbare</strain>
    </source>
</reference>
<dbReference type="Proteomes" id="UP000000763">
    <property type="component" value="Chromosome 4"/>
</dbReference>
<organism evidence="1 2">
    <name type="scientific">Oryza sativa subsp. japonica</name>
    <name type="common">Rice</name>
    <dbReference type="NCBI Taxonomy" id="39947"/>
    <lineage>
        <taxon>Eukaryota</taxon>
        <taxon>Viridiplantae</taxon>
        <taxon>Streptophyta</taxon>
        <taxon>Embryophyta</taxon>
        <taxon>Tracheophyta</taxon>
        <taxon>Spermatophyta</taxon>
        <taxon>Magnoliopsida</taxon>
        <taxon>Liliopsida</taxon>
        <taxon>Poales</taxon>
        <taxon>Poaceae</taxon>
        <taxon>BOP clade</taxon>
        <taxon>Oryzoideae</taxon>
        <taxon>Oryzeae</taxon>
        <taxon>Oryzinae</taxon>
        <taxon>Oryza</taxon>
        <taxon>Oryza sativa</taxon>
    </lineage>
</organism>
<evidence type="ECO:0000313" key="1">
    <source>
        <dbReference type="EMBL" id="CAE05837.1"/>
    </source>
</evidence>
<reference evidence="2" key="1">
    <citation type="journal article" date="2005" name="Nature">
        <title>The map-based sequence of the rice genome.</title>
        <authorList>
            <consortium name="International rice genome sequencing project (IRGSP)"/>
            <person name="Matsumoto T."/>
            <person name="Wu J."/>
            <person name="Kanamori H."/>
            <person name="Katayose Y."/>
            <person name="Fujisawa M."/>
            <person name="Namiki N."/>
            <person name="Mizuno H."/>
            <person name="Yamamoto K."/>
            <person name="Antonio B.A."/>
            <person name="Baba T."/>
            <person name="Sakata K."/>
            <person name="Nagamura Y."/>
            <person name="Aoki H."/>
            <person name="Arikawa K."/>
            <person name="Arita K."/>
            <person name="Bito T."/>
            <person name="Chiden Y."/>
            <person name="Fujitsuka N."/>
            <person name="Fukunaka R."/>
            <person name="Hamada M."/>
            <person name="Harada C."/>
            <person name="Hayashi A."/>
            <person name="Hijishita S."/>
            <person name="Honda M."/>
            <person name="Hosokawa S."/>
            <person name="Ichikawa Y."/>
            <person name="Idonuma A."/>
            <person name="Iijima M."/>
            <person name="Ikeda M."/>
            <person name="Ikeno M."/>
            <person name="Ito K."/>
            <person name="Ito S."/>
            <person name="Ito T."/>
            <person name="Ito Y."/>
            <person name="Ito Y."/>
            <person name="Iwabuchi A."/>
            <person name="Kamiya K."/>
            <person name="Karasawa W."/>
            <person name="Kurita K."/>
            <person name="Katagiri S."/>
            <person name="Kikuta A."/>
            <person name="Kobayashi H."/>
            <person name="Kobayashi N."/>
            <person name="Machita K."/>
            <person name="Maehara T."/>
            <person name="Masukawa M."/>
            <person name="Mizubayashi T."/>
            <person name="Mukai Y."/>
            <person name="Nagasaki H."/>
            <person name="Nagata Y."/>
            <person name="Naito S."/>
            <person name="Nakashima M."/>
            <person name="Nakama Y."/>
            <person name="Nakamichi Y."/>
            <person name="Nakamura M."/>
            <person name="Meguro A."/>
            <person name="Negishi M."/>
            <person name="Ohta I."/>
            <person name="Ohta T."/>
            <person name="Okamoto M."/>
            <person name="Ono N."/>
            <person name="Saji S."/>
            <person name="Sakaguchi M."/>
            <person name="Sakai K."/>
            <person name="Shibata M."/>
            <person name="Shimokawa T."/>
            <person name="Song J."/>
            <person name="Takazaki Y."/>
            <person name="Terasawa K."/>
            <person name="Tsugane M."/>
            <person name="Tsuji K."/>
            <person name="Ueda S."/>
            <person name="Waki K."/>
            <person name="Yamagata H."/>
            <person name="Yamamoto M."/>
            <person name="Yamamoto S."/>
            <person name="Yamane H."/>
            <person name="Yoshiki S."/>
            <person name="Yoshihara R."/>
            <person name="Yukawa K."/>
            <person name="Zhong H."/>
            <person name="Yano M."/>
            <person name="Yuan Q."/>
            <person name="Ouyang S."/>
            <person name="Liu J."/>
            <person name="Jones K.M."/>
            <person name="Gansberger K."/>
            <person name="Moffat K."/>
            <person name="Hill J."/>
            <person name="Bera J."/>
            <person name="Fadrosh D."/>
            <person name="Jin S."/>
            <person name="Johri S."/>
            <person name="Kim M."/>
            <person name="Overton L."/>
            <person name="Reardon M."/>
            <person name="Tsitrin T."/>
            <person name="Vuong H."/>
            <person name="Weaver B."/>
            <person name="Ciecko A."/>
            <person name="Tallon L."/>
            <person name="Jackson J."/>
            <person name="Pai G."/>
            <person name="Aken S.V."/>
            <person name="Utterback T."/>
            <person name="Reidmuller S."/>
            <person name="Feldblyum T."/>
            <person name="Hsiao J."/>
            <person name="Zismann V."/>
            <person name="Iobst S."/>
            <person name="de Vazeille A.R."/>
            <person name="Buell C.R."/>
            <person name="Ying K."/>
            <person name="Li Y."/>
            <person name="Lu T."/>
            <person name="Huang Y."/>
            <person name="Zhao Q."/>
            <person name="Feng Q."/>
            <person name="Zhang L."/>
            <person name="Zhu J."/>
            <person name="Weng Q."/>
            <person name="Mu J."/>
            <person name="Lu Y."/>
            <person name="Fan D."/>
            <person name="Liu Y."/>
            <person name="Guan J."/>
            <person name="Zhang Y."/>
            <person name="Yu S."/>
            <person name="Liu X."/>
            <person name="Zhang Y."/>
            <person name="Hong G."/>
            <person name="Han B."/>
            <person name="Choisne N."/>
            <person name="Demange N."/>
            <person name="Orjeda G."/>
            <person name="Samain S."/>
            <person name="Cattolico L."/>
            <person name="Pelletier E."/>
            <person name="Couloux A."/>
            <person name="Segurens B."/>
            <person name="Wincker P."/>
            <person name="D'Hont A."/>
            <person name="Scarpelli C."/>
            <person name="Weissenbach J."/>
            <person name="Salanoubat M."/>
            <person name="Quetier F."/>
            <person name="Yu Y."/>
            <person name="Kim H.R."/>
            <person name="Rambo T."/>
            <person name="Currie J."/>
            <person name="Collura K."/>
            <person name="Luo M."/>
            <person name="Yang T."/>
            <person name="Ammiraju J.S.S."/>
            <person name="Engler F."/>
            <person name="Soderlund C."/>
            <person name="Wing R.A."/>
            <person name="Palmer L.E."/>
            <person name="de la Bastide M."/>
            <person name="Spiegel L."/>
            <person name="Nascimento L."/>
            <person name="Zutavern T."/>
            <person name="O'Shaughnessy A."/>
            <person name="Dike S."/>
            <person name="Dedhia N."/>
            <person name="Preston R."/>
            <person name="Balija V."/>
            <person name="McCombie W.R."/>
            <person name="Chow T."/>
            <person name="Chen H."/>
            <person name="Chung M."/>
            <person name="Chen C."/>
            <person name="Shaw J."/>
            <person name="Wu H."/>
            <person name="Hsiao K."/>
            <person name="Chao Y."/>
            <person name="Chu M."/>
            <person name="Cheng C."/>
            <person name="Hour A."/>
            <person name="Lee P."/>
            <person name="Lin S."/>
            <person name="Lin Y."/>
            <person name="Liou J."/>
            <person name="Liu S."/>
            <person name="Hsing Y."/>
            <person name="Raghuvanshi S."/>
            <person name="Mohanty A."/>
            <person name="Bharti A.K."/>
            <person name="Gaur A."/>
            <person name="Gupta V."/>
            <person name="Kumar D."/>
            <person name="Ravi V."/>
            <person name="Vij S."/>
            <person name="Kapur A."/>
            <person name="Khurana P."/>
            <person name="Khurana P."/>
            <person name="Khurana J.P."/>
            <person name="Tyagi A.K."/>
            <person name="Gaikwad K."/>
            <person name="Singh A."/>
            <person name="Dalal V."/>
            <person name="Srivastava S."/>
            <person name="Dixit A."/>
            <person name="Pal A.K."/>
            <person name="Ghazi I.A."/>
            <person name="Yadav M."/>
            <person name="Pandit A."/>
            <person name="Bhargava A."/>
            <person name="Sureshbabu K."/>
            <person name="Batra K."/>
            <person name="Sharma T.R."/>
            <person name="Mohapatra T."/>
            <person name="Singh N.K."/>
            <person name="Messing J."/>
            <person name="Nelson A.B."/>
            <person name="Fuks G."/>
            <person name="Kavchok S."/>
            <person name="Keizer G."/>
            <person name="Linton E."/>
            <person name="Llaca V."/>
            <person name="Song R."/>
            <person name="Tanyolac B."/>
            <person name="Young S."/>
            <person name="Ho-Il K."/>
            <person name="Hahn J.H."/>
            <person name="Sangsakoo G."/>
            <person name="Vanavichit A."/>
            <person name="de Mattos Luiz.A.T."/>
            <person name="Zimmer P.D."/>
            <person name="Malone G."/>
            <person name="Dellagostin O."/>
            <person name="de Oliveira A.C."/>
            <person name="Bevan M."/>
            <person name="Bancroft I."/>
            <person name="Minx P."/>
            <person name="Cordum H."/>
            <person name="Wilson R."/>
            <person name="Cheng Z."/>
            <person name="Jin W."/>
            <person name="Jiang J."/>
            <person name="Leong S.A."/>
            <person name="Iwama H."/>
            <person name="Gojobori T."/>
            <person name="Itoh T."/>
            <person name="Niimura Y."/>
            <person name="Fujii Y."/>
            <person name="Habara T."/>
            <person name="Sakai H."/>
            <person name="Sato Y."/>
            <person name="Wilson G."/>
            <person name="Kumar K."/>
            <person name="McCouch S."/>
            <person name="Juretic N."/>
            <person name="Hoen D."/>
            <person name="Wright S."/>
            <person name="Bruskiewich R."/>
            <person name="Bureau T."/>
            <person name="Miyao A."/>
            <person name="Hirochika H."/>
            <person name="Nishikawa T."/>
            <person name="Kadowaki K."/>
            <person name="Sugiura M."/>
            <person name="Burr B."/>
            <person name="Sasaki T."/>
        </authorList>
    </citation>
    <scope>NUCLEOTIDE SEQUENCE [LARGE SCALE GENOMIC DNA]</scope>
    <source>
        <strain evidence="2">cv. Nipponbare</strain>
    </source>
</reference>
<dbReference type="AlphaFoldDB" id="Q7FA41"/>
<accession>Q7FA41</accession>
<protein>
    <submittedName>
        <fullName evidence="1">OSJNBa0028M15.29 protein</fullName>
    </submittedName>
</protein>